<gene>
    <name evidence="2" type="ORF">E2C01_014336</name>
</gene>
<dbReference type="Proteomes" id="UP000324222">
    <property type="component" value="Unassembled WGS sequence"/>
</dbReference>
<feature type="compositionally biased region" description="Low complexity" evidence="1">
    <location>
        <begin position="30"/>
        <end position="47"/>
    </location>
</feature>
<proteinExistence type="predicted"/>
<organism evidence="2 3">
    <name type="scientific">Portunus trituberculatus</name>
    <name type="common">Swimming crab</name>
    <name type="synonym">Neptunus trituberculatus</name>
    <dbReference type="NCBI Taxonomy" id="210409"/>
    <lineage>
        <taxon>Eukaryota</taxon>
        <taxon>Metazoa</taxon>
        <taxon>Ecdysozoa</taxon>
        <taxon>Arthropoda</taxon>
        <taxon>Crustacea</taxon>
        <taxon>Multicrustacea</taxon>
        <taxon>Malacostraca</taxon>
        <taxon>Eumalacostraca</taxon>
        <taxon>Eucarida</taxon>
        <taxon>Decapoda</taxon>
        <taxon>Pleocyemata</taxon>
        <taxon>Brachyura</taxon>
        <taxon>Eubrachyura</taxon>
        <taxon>Portunoidea</taxon>
        <taxon>Portunidae</taxon>
        <taxon>Portuninae</taxon>
        <taxon>Portunus</taxon>
    </lineage>
</organism>
<comment type="caution">
    <text evidence="2">The sequence shown here is derived from an EMBL/GenBank/DDBJ whole genome shotgun (WGS) entry which is preliminary data.</text>
</comment>
<feature type="region of interest" description="Disordered" evidence="1">
    <location>
        <begin position="1"/>
        <end position="48"/>
    </location>
</feature>
<dbReference type="AlphaFoldDB" id="A0A5B7DJP9"/>
<accession>A0A5B7DJP9</accession>
<dbReference type="EMBL" id="VSRR010000967">
    <property type="protein sequence ID" value="MPC21353.1"/>
    <property type="molecule type" value="Genomic_DNA"/>
</dbReference>
<keyword evidence="3" id="KW-1185">Reference proteome</keyword>
<evidence type="ECO:0000256" key="1">
    <source>
        <dbReference type="SAM" id="MobiDB-lite"/>
    </source>
</evidence>
<name>A0A5B7DJP9_PORTR</name>
<protein>
    <submittedName>
        <fullName evidence="2">Uncharacterized protein</fullName>
    </submittedName>
</protein>
<evidence type="ECO:0000313" key="3">
    <source>
        <dbReference type="Proteomes" id="UP000324222"/>
    </source>
</evidence>
<sequence>MLQLHRRATKSATRPPLAAVAQKDGEGVRSANQRPPSRSSSSLTNEESQSKQYLQSFCAEDVIAACGGLGHSLPGTPGYCRCPAHHYTPHKPRSALWEGGGEYKQQPPADTLDRVTKYNTNVCPEYVRITITSRIY</sequence>
<evidence type="ECO:0000313" key="2">
    <source>
        <dbReference type="EMBL" id="MPC21353.1"/>
    </source>
</evidence>
<reference evidence="2 3" key="1">
    <citation type="submission" date="2019-05" db="EMBL/GenBank/DDBJ databases">
        <title>Another draft genome of Portunus trituberculatus and its Hox gene families provides insights of decapod evolution.</title>
        <authorList>
            <person name="Jeong J.-H."/>
            <person name="Song I."/>
            <person name="Kim S."/>
            <person name="Choi T."/>
            <person name="Kim D."/>
            <person name="Ryu S."/>
            <person name="Kim W."/>
        </authorList>
    </citation>
    <scope>NUCLEOTIDE SEQUENCE [LARGE SCALE GENOMIC DNA]</scope>
    <source>
        <tissue evidence="2">Muscle</tissue>
    </source>
</reference>